<feature type="transmembrane region" description="Helical" evidence="10">
    <location>
        <begin position="37"/>
        <end position="59"/>
    </location>
</feature>
<feature type="transmembrane region" description="Helical" evidence="10">
    <location>
        <begin position="71"/>
        <end position="87"/>
    </location>
</feature>
<keyword evidence="4 10" id="KW-1133">Transmembrane helix</keyword>
<evidence type="ECO:0000256" key="1">
    <source>
        <dbReference type="ARBA" id="ARBA00004651"/>
    </source>
</evidence>
<evidence type="ECO:0000256" key="2">
    <source>
        <dbReference type="ARBA" id="ARBA00022475"/>
    </source>
</evidence>
<evidence type="ECO:0000313" key="11">
    <source>
        <dbReference type="EMBL" id="AFA49475.1"/>
    </source>
</evidence>
<comment type="activity regulation">
    <text evidence="10">Na(+) is not transported, but it plays an essential structural role and its presence is essential for fluoride channel function.</text>
</comment>
<keyword evidence="2 10" id="KW-1003">Cell membrane</keyword>
<gene>
    <name evidence="10" type="primary">fluC</name>
    <name evidence="10" type="synonym">crcB</name>
    <name evidence="11" type="synonym">crcB1</name>
    <name evidence="11" type="ordered locus">Awo_c27220</name>
</gene>
<keyword evidence="10" id="KW-0406">Ion transport</keyword>
<keyword evidence="10" id="KW-0813">Transport</keyword>
<evidence type="ECO:0000256" key="5">
    <source>
        <dbReference type="ARBA" id="ARBA00023136"/>
    </source>
</evidence>
<evidence type="ECO:0000256" key="6">
    <source>
        <dbReference type="ARBA" id="ARBA00023303"/>
    </source>
</evidence>
<dbReference type="EMBL" id="CP002987">
    <property type="protein sequence ID" value="AFA49475.1"/>
    <property type="molecule type" value="Genomic_DNA"/>
</dbReference>
<dbReference type="STRING" id="931626.Awo_c27220"/>
<dbReference type="eggNOG" id="COG0239">
    <property type="taxonomic scope" value="Bacteria"/>
</dbReference>
<reference evidence="11 12" key="2">
    <citation type="journal article" date="2012" name="PLoS ONE">
        <title>An ancient pathway combining carbon dioxide fixation with the generation and utilization of a sodium ion gradient for ATP synthesis.</title>
        <authorList>
            <person name="Poehlein A."/>
            <person name="Schmidt S."/>
            <person name="Kaster A.K."/>
            <person name="Goenrich M."/>
            <person name="Vollmers J."/>
            <person name="Thurmer A."/>
            <person name="Bertsch J."/>
            <person name="Schuchmann K."/>
            <person name="Voigt B."/>
            <person name="Hecker M."/>
            <person name="Daniel R."/>
            <person name="Thauer R.K."/>
            <person name="Gottschalk G."/>
            <person name="Muller V."/>
        </authorList>
    </citation>
    <scope>NUCLEOTIDE SEQUENCE [LARGE SCALE GENOMIC DNA]</scope>
    <source>
        <strain evidence="12">ATCC 29683 / DSM 1030 / JCM 2381 / KCTC 1655 / WB1</strain>
    </source>
</reference>
<dbReference type="HOGENOM" id="CLU_114342_2_3_9"/>
<reference evidence="12" key="1">
    <citation type="submission" date="2011-07" db="EMBL/GenBank/DDBJ databases">
        <title>Complete genome sequence of Acetobacterium woodii.</title>
        <authorList>
            <person name="Poehlein A."/>
            <person name="Schmidt S."/>
            <person name="Kaster A.-K."/>
            <person name="Goenrich M."/>
            <person name="Vollmers J."/>
            <person name="Thuermer A."/>
            <person name="Gottschalk G."/>
            <person name="Thauer R.K."/>
            <person name="Daniel R."/>
            <person name="Mueller V."/>
        </authorList>
    </citation>
    <scope>NUCLEOTIDE SEQUENCE [LARGE SCALE GENOMIC DNA]</scope>
    <source>
        <strain evidence="12">ATCC 29683 / DSM 1030 / JCM 2381 / KCTC 1655 / WB1</strain>
    </source>
</reference>
<keyword evidence="10" id="KW-0915">Sodium</keyword>
<keyword evidence="3 10" id="KW-0812">Transmembrane</keyword>
<sequence>MRKYYFIAAGGAVGALLRFKLKTAPNLFLSSDLLLNFSYNILLINLFGCLLLGILNAIFSKTDRISDDVKLGVTAGFVGAFTTFSTFCKESMTILDTGFISAFCYYVGASLILGVVAVSIGHVIGHRILHPIGQNIVSRFGYDYN</sequence>
<dbReference type="KEGG" id="awo:Awo_c27220"/>
<protein>
    <recommendedName>
        <fullName evidence="10">Fluoride-specific ion channel FluC</fullName>
    </recommendedName>
</protein>
<feature type="binding site" evidence="10">
    <location>
        <position position="79"/>
    </location>
    <ligand>
        <name>Na(+)</name>
        <dbReference type="ChEBI" id="CHEBI:29101"/>
        <note>structural</note>
    </ligand>
</feature>
<dbReference type="GO" id="GO:0140114">
    <property type="term" value="P:cellular detoxification of fluoride"/>
    <property type="evidence" value="ECO:0007669"/>
    <property type="project" value="UniProtKB-UniRule"/>
</dbReference>
<evidence type="ECO:0000256" key="10">
    <source>
        <dbReference type="HAMAP-Rule" id="MF_00454"/>
    </source>
</evidence>
<dbReference type="Pfam" id="PF02537">
    <property type="entry name" value="CRCB"/>
    <property type="match status" value="1"/>
</dbReference>
<organism evidence="11 12">
    <name type="scientific">Acetobacterium woodii (strain ATCC 29683 / DSM 1030 / JCM 2381 / KCTC 1655 / WB1)</name>
    <dbReference type="NCBI Taxonomy" id="931626"/>
    <lineage>
        <taxon>Bacteria</taxon>
        <taxon>Bacillati</taxon>
        <taxon>Bacillota</taxon>
        <taxon>Clostridia</taxon>
        <taxon>Eubacteriales</taxon>
        <taxon>Eubacteriaceae</taxon>
        <taxon>Acetobacterium</taxon>
    </lineage>
</organism>
<keyword evidence="6 10" id="KW-0407">Ion channel</keyword>
<dbReference type="HAMAP" id="MF_00454">
    <property type="entry name" value="FluC"/>
    <property type="match status" value="1"/>
</dbReference>
<evidence type="ECO:0000256" key="8">
    <source>
        <dbReference type="ARBA" id="ARBA00035585"/>
    </source>
</evidence>
<evidence type="ECO:0000256" key="4">
    <source>
        <dbReference type="ARBA" id="ARBA00022989"/>
    </source>
</evidence>
<dbReference type="InterPro" id="IPR003691">
    <property type="entry name" value="FluC"/>
</dbReference>
<dbReference type="RefSeq" id="WP_014357073.1">
    <property type="nucleotide sequence ID" value="NC_016894.1"/>
</dbReference>
<name>H6LFI8_ACEWD</name>
<dbReference type="GO" id="GO:0062054">
    <property type="term" value="F:fluoride channel activity"/>
    <property type="evidence" value="ECO:0007669"/>
    <property type="project" value="UniProtKB-UniRule"/>
</dbReference>
<evidence type="ECO:0000256" key="3">
    <source>
        <dbReference type="ARBA" id="ARBA00022692"/>
    </source>
</evidence>
<dbReference type="PANTHER" id="PTHR28259:SF1">
    <property type="entry name" value="FLUORIDE EXPORT PROTEIN 1-RELATED"/>
    <property type="match status" value="1"/>
</dbReference>
<feature type="transmembrane region" description="Helical" evidence="10">
    <location>
        <begin position="99"/>
        <end position="124"/>
    </location>
</feature>
<dbReference type="AlphaFoldDB" id="H6LFI8"/>
<dbReference type="PANTHER" id="PTHR28259">
    <property type="entry name" value="FLUORIDE EXPORT PROTEIN 1-RELATED"/>
    <property type="match status" value="1"/>
</dbReference>
<comment type="similarity">
    <text evidence="7 10">Belongs to the fluoride channel Fluc/FEX (TC 1.A.43) family.</text>
</comment>
<comment type="subcellular location">
    <subcellularLocation>
        <location evidence="1 10">Cell membrane</location>
        <topology evidence="1 10">Multi-pass membrane protein</topology>
    </subcellularLocation>
</comment>
<comment type="catalytic activity">
    <reaction evidence="8">
        <text>fluoride(in) = fluoride(out)</text>
        <dbReference type="Rhea" id="RHEA:76159"/>
        <dbReference type="ChEBI" id="CHEBI:17051"/>
    </reaction>
    <physiologicalReaction direction="left-to-right" evidence="8">
        <dbReference type="Rhea" id="RHEA:76160"/>
    </physiologicalReaction>
</comment>
<evidence type="ECO:0000256" key="7">
    <source>
        <dbReference type="ARBA" id="ARBA00035120"/>
    </source>
</evidence>
<evidence type="ECO:0000313" key="12">
    <source>
        <dbReference type="Proteomes" id="UP000007177"/>
    </source>
</evidence>
<keyword evidence="12" id="KW-1185">Reference proteome</keyword>
<dbReference type="GO" id="GO:0046872">
    <property type="term" value="F:metal ion binding"/>
    <property type="evidence" value="ECO:0007669"/>
    <property type="project" value="UniProtKB-KW"/>
</dbReference>
<dbReference type="GO" id="GO:0005886">
    <property type="term" value="C:plasma membrane"/>
    <property type="evidence" value="ECO:0007669"/>
    <property type="project" value="UniProtKB-SubCell"/>
</dbReference>
<evidence type="ECO:0000256" key="9">
    <source>
        <dbReference type="ARBA" id="ARBA00049940"/>
    </source>
</evidence>
<feature type="binding site" evidence="10">
    <location>
        <position position="82"/>
    </location>
    <ligand>
        <name>Na(+)</name>
        <dbReference type="ChEBI" id="CHEBI:29101"/>
        <note>structural</note>
    </ligand>
</feature>
<comment type="function">
    <text evidence="9 10">Fluoride-specific ion channel. Important for reducing fluoride concentration in the cell, thus reducing its toxicity.</text>
</comment>
<accession>H6LFI8</accession>
<keyword evidence="10" id="KW-0479">Metal-binding</keyword>
<proteinExistence type="inferred from homology"/>
<dbReference type="Proteomes" id="UP000007177">
    <property type="component" value="Chromosome"/>
</dbReference>
<dbReference type="OrthoDB" id="9815830at2"/>
<keyword evidence="5 10" id="KW-0472">Membrane</keyword>